<dbReference type="AlphaFoldDB" id="F3Y7V2"/>
<evidence type="ECO:0000259" key="3">
    <source>
        <dbReference type="Pfam" id="PF06030"/>
    </source>
</evidence>
<dbReference type="STRING" id="940190.MPTP_0081"/>
<reference evidence="5 6" key="1">
    <citation type="journal article" date="2011" name="J. Bacteriol.">
        <title>Complete genome sequence of Melissococcus plutonius ATCC 35311.</title>
        <authorList>
            <person name="Okumura K."/>
            <person name="Arai R."/>
            <person name="Okura M."/>
            <person name="Kirikae T."/>
            <person name="Takamatsu D."/>
            <person name="Osaki M."/>
            <person name="Miyoshi-Akiyama T."/>
        </authorList>
    </citation>
    <scope>NUCLEOTIDE SEQUENCE [LARGE SCALE GENOMIC DNA]</scope>
    <source>
        <strain evidence="6">ATCC 35311 / CIP 104052 / LMG 20360 / NCIMB 702443</strain>
    </source>
</reference>
<keyword evidence="1" id="KW-0472">Membrane</keyword>
<evidence type="ECO:0000256" key="2">
    <source>
        <dbReference type="SAM" id="SignalP"/>
    </source>
</evidence>
<evidence type="ECO:0000256" key="1">
    <source>
        <dbReference type="SAM" id="Phobius"/>
    </source>
</evidence>
<feature type="domain" description="WxL Interacting Protein peptidoglycan binding" evidence="3">
    <location>
        <begin position="32"/>
        <end position="151"/>
    </location>
</feature>
<keyword evidence="1" id="KW-1133">Transmembrane helix</keyword>
<reference key="2">
    <citation type="submission" date="2011-04" db="EMBL/GenBank/DDBJ databases">
        <title>Whole genome sequence of Melissococcus plutonius ATCC 35311.</title>
        <authorList>
            <person name="Okumura K."/>
            <person name="Arai R."/>
            <person name="Osaki M."/>
            <person name="Okura M."/>
            <person name="Kirikae T."/>
            <person name="Takamatsu D."/>
            <person name="Akiyama T."/>
        </authorList>
    </citation>
    <scope>NUCLEOTIDE SEQUENCE</scope>
    <source>
        <strain>ATCC 35311</strain>
    </source>
</reference>
<evidence type="ECO:0000259" key="4">
    <source>
        <dbReference type="Pfam" id="PF11797"/>
    </source>
</evidence>
<organism evidence="5 6">
    <name type="scientific">Melissococcus plutonius (strain ATCC 35311 / DSM 29964 / CIP 104052 / LMG 20360 / NCIMB 702443)</name>
    <dbReference type="NCBI Taxonomy" id="940190"/>
    <lineage>
        <taxon>Bacteria</taxon>
        <taxon>Bacillati</taxon>
        <taxon>Bacillota</taxon>
        <taxon>Bacilli</taxon>
        <taxon>Lactobacillales</taxon>
        <taxon>Enterococcaceae</taxon>
        <taxon>Melissococcus</taxon>
    </lineage>
</organism>
<dbReference type="HOGENOM" id="CLU_051987_2_0_9"/>
<feature type="chain" id="PRO_5003308446" evidence="2">
    <location>
        <begin position="28"/>
        <end position="340"/>
    </location>
</feature>
<dbReference type="EMBL" id="AP012200">
    <property type="protein sequence ID" value="BAK20580.1"/>
    <property type="molecule type" value="Genomic_DNA"/>
</dbReference>
<dbReference type="Pfam" id="PF06030">
    <property type="entry name" value="WxLIP_PGBD"/>
    <property type="match status" value="1"/>
</dbReference>
<gene>
    <name evidence="5" type="ordered locus">MPTP_0081</name>
</gene>
<evidence type="ECO:0000313" key="6">
    <source>
        <dbReference type="Proteomes" id="UP000008456"/>
    </source>
</evidence>
<feature type="signal peptide" evidence="2">
    <location>
        <begin position="1"/>
        <end position="27"/>
    </location>
</feature>
<feature type="domain" description="WxL Interacting Protein host binding" evidence="4">
    <location>
        <begin position="162"/>
        <end position="299"/>
    </location>
</feature>
<dbReference type="RefSeq" id="WP_013773018.1">
    <property type="nucleotide sequence ID" value="NC_015516.1"/>
</dbReference>
<dbReference type="InterPro" id="IPR010317">
    <property type="entry name" value="WxLIP_PGBD"/>
</dbReference>
<dbReference type="OrthoDB" id="2148359at2"/>
<protein>
    <submittedName>
        <fullName evidence="5">Cell surface protein</fullName>
    </submittedName>
</protein>
<sequence length="340" mass="39167">MKKLKIMMTGLFISMFFIGFNPRISQAADMNFSVHANLPENQQDKQVTYFDLLMKPEQKQTITITVKNSANKEETLLATVNNAQTNQNGVIDYTQHAKKKDPSLKIGIEDIVKNNKQEIHLAPNEQKEVAFQLDMPVKPIKGTILGGIHLAKKEQKQEQKNNNVMIKNQYSYVIGLMVREKTTNVAPRLQLRSVQPELMNYRQVVTAHLQNDQPTILRNLKVKATITKAGEKKSYKTAERSEMNMAPNSSFRFPIPLEETIKPGKYTLHLKAEAEQGKYTWTFSKKFTIKDKKVNQLNKEAIHEEKESFPVWGYLLIGFSLFLLIVIIYLVYRLKKKQHS</sequence>
<keyword evidence="1" id="KW-0812">Transmembrane</keyword>
<keyword evidence="6" id="KW-1185">Reference proteome</keyword>
<proteinExistence type="predicted"/>
<accession>F3Y7V2</accession>
<dbReference type="Proteomes" id="UP000008456">
    <property type="component" value="Chromosome"/>
</dbReference>
<dbReference type="Pfam" id="PF11797">
    <property type="entry name" value="WxLIP_HBD"/>
    <property type="match status" value="1"/>
</dbReference>
<name>F3Y7V2_MELPT</name>
<dbReference type="InterPro" id="IPR021759">
    <property type="entry name" value="WxLIP_HBD"/>
</dbReference>
<dbReference type="KEGG" id="mps:MPTP_0081"/>
<evidence type="ECO:0000313" key="5">
    <source>
        <dbReference type="EMBL" id="BAK20580.1"/>
    </source>
</evidence>
<keyword evidence="2" id="KW-0732">Signal</keyword>
<feature type="transmembrane region" description="Helical" evidence="1">
    <location>
        <begin position="311"/>
        <end position="332"/>
    </location>
</feature>